<feature type="region of interest" description="Disordered" evidence="1">
    <location>
        <begin position="43"/>
        <end position="212"/>
    </location>
</feature>
<protein>
    <submittedName>
        <fullName evidence="2">Uncharacterized protein</fullName>
    </submittedName>
</protein>
<dbReference type="Proteomes" id="UP000256964">
    <property type="component" value="Unassembled WGS sequence"/>
</dbReference>
<dbReference type="STRING" id="139420.A0A371DFW5"/>
<feature type="compositionally biased region" description="Low complexity" evidence="1">
    <location>
        <begin position="43"/>
        <end position="69"/>
    </location>
</feature>
<feature type="compositionally biased region" description="Polar residues" evidence="1">
    <location>
        <begin position="182"/>
        <end position="200"/>
    </location>
</feature>
<keyword evidence="3" id="KW-1185">Reference proteome</keyword>
<evidence type="ECO:0000313" key="3">
    <source>
        <dbReference type="Proteomes" id="UP000256964"/>
    </source>
</evidence>
<gene>
    <name evidence="2" type="ORF">OH76DRAFT_1504670</name>
</gene>
<evidence type="ECO:0000313" key="2">
    <source>
        <dbReference type="EMBL" id="RDX51424.1"/>
    </source>
</evidence>
<feature type="compositionally biased region" description="Polar residues" evidence="1">
    <location>
        <begin position="70"/>
        <end position="88"/>
    </location>
</feature>
<organism evidence="2 3">
    <name type="scientific">Lentinus brumalis</name>
    <dbReference type="NCBI Taxonomy" id="2498619"/>
    <lineage>
        <taxon>Eukaryota</taxon>
        <taxon>Fungi</taxon>
        <taxon>Dikarya</taxon>
        <taxon>Basidiomycota</taxon>
        <taxon>Agaricomycotina</taxon>
        <taxon>Agaricomycetes</taxon>
        <taxon>Polyporales</taxon>
        <taxon>Polyporaceae</taxon>
        <taxon>Lentinus</taxon>
    </lineage>
</organism>
<accession>A0A371DFW5</accession>
<dbReference type="EMBL" id="KZ857394">
    <property type="protein sequence ID" value="RDX51424.1"/>
    <property type="molecule type" value="Genomic_DNA"/>
</dbReference>
<dbReference type="AlphaFoldDB" id="A0A371DFW5"/>
<feature type="compositionally biased region" description="Low complexity" evidence="1">
    <location>
        <begin position="158"/>
        <end position="181"/>
    </location>
</feature>
<name>A0A371DFW5_9APHY</name>
<sequence>MSVSSMDFPGILQLRRTYVTGNLRLVSCSTWDNRCPGCGLRQMSSSPPSMLLTPTTTMSSSSTPSTSSTDHSFFSNPRSSTLGSSTVVKTRLIPATRPPDPRAGAPTIKVTAYSPPAVTTSRDADASPKRKCEDPVARKAVKKRRVSPLKDAGNVPQSLSRASSLSAAPSPVPSGSSRQSSLAPTYLSTDTLSPPSTRATSVASVGPPAGGPPRECWIEEGGTPGPGFLSSEIVVQRLMKGYISCKCSVFLLQTAFSLRRERRSRGSVPHGVCTYSYSEWSLYACCPAGMIHCARGRADASLSYVQRTSGCMLGDGEYFCCGSTWEALRYLRGQWTWNTAGGMAFYLFYSTATSTSTCLGAHAQMH</sequence>
<reference evidence="2 3" key="1">
    <citation type="journal article" date="2018" name="Biotechnol. Biofuels">
        <title>Integrative visual omics of the white-rot fungus Polyporus brumalis exposes the biotechnological potential of its oxidative enzymes for delignifying raw plant biomass.</title>
        <authorList>
            <person name="Miyauchi S."/>
            <person name="Rancon A."/>
            <person name="Drula E."/>
            <person name="Hage H."/>
            <person name="Chaduli D."/>
            <person name="Favel A."/>
            <person name="Grisel S."/>
            <person name="Henrissat B."/>
            <person name="Herpoel-Gimbert I."/>
            <person name="Ruiz-Duenas F.J."/>
            <person name="Chevret D."/>
            <person name="Hainaut M."/>
            <person name="Lin J."/>
            <person name="Wang M."/>
            <person name="Pangilinan J."/>
            <person name="Lipzen A."/>
            <person name="Lesage-Meessen L."/>
            <person name="Navarro D."/>
            <person name="Riley R."/>
            <person name="Grigoriev I.V."/>
            <person name="Zhou S."/>
            <person name="Raouche S."/>
            <person name="Rosso M.N."/>
        </authorList>
    </citation>
    <scope>NUCLEOTIDE SEQUENCE [LARGE SCALE GENOMIC DNA]</scope>
    <source>
        <strain evidence="2 3">BRFM 1820</strain>
    </source>
</reference>
<evidence type="ECO:0000256" key="1">
    <source>
        <dbReference type="SAM" id="MobiDB-lite"/>
    </source>
</evidence>
<proteinExistence type="predicted"/>
<feature type="compositionally biased region" description="Basic and acidic residues" evidence="1">
    <location>
        <begin position="122"/>
        <end position="137"/>
    </location>
</feature>